<reference evidence="1 2" key="1">
    <citation type="journal article" date="2019" name="Commun. Biol.">
        <title>The bagworm genome reveals a unique fibroin gene that provides high tensile strength.</title>
        <authorList>
            <person name="Kono N."/>
            <person name="Nakamura H."/>
            <person name="Ohtoshi R."/>
            <person name="Tomita M."/>
            <person name="Numata K."/>
            <person name="Arakawa K."/>
        </authorList>
    </citation>
    <scope>NUCLEOTIDE SEQUENCE [LARGE SCALE GENOMIC DNA]</scope>
</reference>
<gene>
    <name evidence="1" type="ORF">EVAR_60343_1</name>
</gene>
<comment type="caution">
    <text evidence="1">The sequence shown here is derived from an EMBL/GenBank/DDBJ whole genome shotgun (WGS) entry which is preliminary data.</text>
</comment>
<protein>
    <submittedName>
        <fullName evidence="1">Uncharacterized protein</fullName>
    </submittedName>
</protein>
<accession>A0A4C1Z970</accession>
<proteinExistence type="predicted"/>
<evidence type="ECO:0000313" key="2">
    <source>
        <dbReference type="Proteomes" id="UP000299102"/>
    </source>
</evidence>
<dbReference type="Proteomes" id="UP000299102">
    <property type="component" value="Unassembled WGS sequence"/>
</dbReference>
<evidence type="ECO:0000313" key="1">
    <source>
        <dbReference type="EMBL" id="GBP83644.1"/>
    </source>
</evidence>
<organism evidence="1 2">
    <name type="scientific">Eumeta variegata</name>
    <name type="common">Bagworm moth</name>
    <name type="synonym">Eumeta japonica</name>
    <dbReference type="NCBI Taxonomy" id="151549"/>
    <lineage>
        <taxon>Eukaryota</taxon>
        <taxon>Metazoa</taxon>
        <taxon>Ecdysozoa</taxon>
        <taxon>Arthropoda</taxon>
        <taxon>Hexapoda</taxon>
        <taxon>Insecta</taxon>
        <taxon>Pterygota</taxon>
        <taxon>Neoptera</taxon>
        <taxon>Endopterygota</taxon>
        <taxon>Lepidoptera</taxon>
        <taxon>Glossata</taxon>
        <taxon>Ditrysia</taxon>
        <taxon>Tineoidea</taxon>
        <taxon>Psychidae</taxon>
        <taxon>Oiketicinae</taxon>
        <taxon>Eumeta</taxon>
    </lineage>
</organism>
<dbReference type="EMBL" id="BGZK01001630">
    <property type="protein sequence ID" value="GBP83644.1"/>
    <property type="molecule type" value="Genomic_DNA"/>
</dbReference>
<name>A0A4C1Z970_EUMVA</name>
<dbReference type="AlphaFoldDB" id="A0A4C1Z970"/>
<keyword evidence="2" id="KW-1185">Reference proteome</keyword>
<sequence>MYAGITERPLVSFMRAPVRKAAVGARGVSDRFVATAKDYLQLVHCNTGNELKNYQKVDGDRRPWSFASTEE</sequence>